<gene>
    <name evidence="2" type="ORF">OO014_11885</name>
</gene>
<proteinExistence type="predicted"/>
<protein>
    <submittedName>
        <fullName evidence="2">Uncharacterized protein</fullName>
    </submittedName>
</protein>
<dbReference type="RefSeq" id="WP_272462535.1">
    <property type="nucleotide sequence ID" value="NZ_JAPFQL010000048.1"/>
</dbReference>
<evidence type="ECO:0000256" key="1">
    <source>
        <dbReference type="SAM" id="MobiDB-lite"/>
    </source>
</evidence>
<reference evidence="2 3" key="1">
    <citation type="submission" date="2022-11" db="EMBL/GenBank/DDBJ databases">
        <title>Anaerobic phenanthrene biodegradation by a DNRA strain PheN6.</title>
        <authorList>
            <person name="Zhang Z."/>
        </authorList>
    </citation>
    <scope>NUCLEOTIDE SEQUENCE [LARGE SCALE GENOMIC DNA]</scope>
    <source>
        <strain evidence="2 3">PheN6</strain>
    </source>
</reference>
<feature type="compositionally biased region" description="Low complexity" evidence="1">
    <location>
        <begin position="21"/>
        <end position="32"/>
    </location>
</feature>
<feature type="region of interest" description="Disordered" evidence="1">
    <location>
        <begin position="15"/>
        <end position="39"/>
    </location>
</feature>
<evidence type="ECO:0000313" key="3">
    <source>
        <dbReference type="Proteomes" id="UP001150259"/>
    </source>
</evidence>
<name>A0ABT5GJ10_9MICO</name>
<keyword evidence="3" id="KW-1185">Reference proteome</keyword>
<dbReference type="EMBL" id="JAPFQL010000048">
    <property type="protein sequence ID" value="MDC5697961.1"/>
    <property type="molecule type" value="Genomic_DNA"/>
</dbReference>
<dbReference type="Proteomes" id="UP001150259">
    <property type="component" value="Unassembled WGS sequence"/>
</dbReference>
<sequence length="62" mass="6472">MARTARTVRVISPSMTEDGAADAPSSVAVADATPRRSVDDEGTVAISFEAMLDAVALHRDGR</sequence>
<organism evidence="2 3">
    <name type="scientific">Intrasporangium calvum</name>
    <dbReference type="NCBI Taxonomy" id="53358"/>
    <lineage>
        <taxon>Bacteria</taxon>
        <taxon>Bacillati</taxon>
        <taxon>Actinomycetota</taxon>
        <taxon>Actinomycetes</taxon>
        <taxon>Micrococcales</taxon>
        <taxon>Intrasporangiaceae</taxon>
        <taxon>Intrasporangium</taxon>
    </lineage>
</organism>
<accession>A0ABT5GJ10</accession>
<comment type="caution">
    <text evidence="2">The sequence shown here is derived from an EMBL/GenBank/DDBJ whole genome shotgun (WGS) entry which is preliminary data.</text>
</comment>
<evidence type="ECO:0000313" key="2">
    <source>
        <dbReference type="EMBL" id="MDC5697961.1"/>
    </source>
</evidence>